<accession>A0A9D5HPP1</accession>
<dbReference type="PROSITE" id="PS51473">
    <property type="entry name" value="GNK2"/>
    <property type="match status" value="2"/>
</dbReference>
<dbReference type="CDD" id="cd23509">
    <property type="entry name" value="Gnk2-like"/>
    <property type="match status" value="2"/>
</dbReference>
<keyword evidence="14" id="KW-1185">Reference proteome</keyword>
<feature type="compositionally biased region" description="Pro residues" evidence="9">
    <location>
        <begin position="252"/>
        <end position="261"/>
    </location>
</feature>
<dbReference type="Pfam" id="PF07714">
    <property type="entry name" value="PK_Tyr_Ser-Thr"/>
    <property type="match status" value="1"/>
</dbReference>
<evidence type="ECO:0000256" key="3">
    <source>
        <dbReference type="ARBA" id="ARBA00022729"/>
    </source>
</evidence>
<dbReference type="PANTHER" id="PTHR47973">
    <property type="entry name" value="CYSTEINE-RICH RECEPTOR-LIKE PROTEIN KINASE 3"/>
    <property type="match status" value="1"/>
</dbReference>
<dbReference type="InterPro" id="IPR011009">
    <property type="entry name" value="Kinase-like_dom_sf"/>
</dbReference>
<evidence type="ECO:0000256" key="5">
    <source>
        <dbReference type="ARBA" id="ARBA00022741"/>
    </source>
</evidence>
<evidence type="ECO:0000256" key="10">
    <source>
        <dbReference type="SAM" id="Phobius"/>
    </source>
</evidence>
<dbReference type="EMBL" id="JAGGNH010000002">
    <property type="protein sequence ID" value="KAJ0983297.1"/>
    <property type="molecule type" value="Genomic_DNA"/>
</dbReference>
<keyword evidence="2" id="KW-0808">Transferase</keyword>
<sequence length="521" mass="58259">MYALGMRIIFMVPLLTIFLLHLFLAEAYLSQINPSNLECDYSSNYTIPSPYKTNLDTLLSNLTATAPYSDALFYNNSVVKDSDAAYGLAQCRPDTSPDDCAVCLYRSALSFSSNCLFARSAAVWFDNCFFRYSDHRFFSQLDDKVLAIAVNAGNISNPMVFSQPLKELMYEVTSKAQRNETRFASASFNYSMFGNIYGIAECTRDLTDVDCSTCLNQSLPLLLQQANSGRPGCRVISFSCSLRFELYPILPPPLPPPPKSPNPTDNGNRDDSMRTVLTVALSLVVAIGLVSVIYLCLRKSRIVRKLVFLSDIQDETDLTSGETKWFELRDIERWTGDSREKTFSKLRSGGYMAPEYLMHGEFSTKSDVFSYGVLVLEIVTGQKNRGIVRSRPAANLVSHVWRHWHEGTALELMDRQVGDGFPAEQVLRCMHVGLLCVQEDLNKRPSMASVVNMLSSYSTSLPTPLIPGFFTRSNTTMESDENSGNVDHVQSGERWHTNGSTNNRANPTSINEISLSVMEPR</sequence>
<dbReference type="Pfam" id="PF01657">
    <property type="entry name" value="Stress-antifung"/>
    <property type="match status" value="2"/>
</dbReference>
<evidence type="ECO:0000313" key="14">
    <source>
        <dbReference type="Proteomes" id="UP001085076"/>
    </source>
</evidence>
<dbReference type="InterPro" id="IPR002902">
    <property type="entry name" value="GNK2"/>
</dbReference>
<feature type="signal peptide" evidence="11">
    <location>
        <begin position="1"/>
        <end position="27"/>
    </location>
</feature>
<dbReference type="OrthoDB" id="661987at2759"/>
<evidence type="ECO:0000256" key="4">
    <source>
        <dbReference type="ARBA" id="ARBA00022737"/>
    </source>
</evidence>
<organism evidence="13 14">
    <name type="scientific">Dioscorea zingiberensis</name>
    <dbReference type="NCBI Taxonomy" id="325984"/>
    <lineage>
        <taxon>Eukaryota</taxon>
        <taxon>Viridiplantae</taxon>
        <taxon>Streptophyta</taxon>
        <taxon>Embryophyta</taxon>
        <taxon>Tracheophyta</taxon>
        <taxon>Spermatophyta</taxon>
        <taxon>Magnoliopsida</taxon>
        <taxon>Liliopsida</taxon>
        <taxon>Dioscoreales</taxon>
        <taxon>Dioscoreaceae</taxon>
        <taxon>Dioscorea</taxon>
    </lineage>
</organism>
<evidence type="ECO:0000256" key="9">
    <source>
        <dbReference type="SAM" id="MobiDB-lite"/>
    </source>
</evidence>
<keyword evidence="10" id="KW-1133">Transmembrane helix</keyword>
<evidence type="ECO:0000256" key="7">
    <source>
        <dbReference type="ARBA" id="ARBA00022840"/>
    </source>
</evidence>
<protein>
    <recommendedName>
        <fullName evidence="12">Gnk2-homologous domain-containing protein</fullName>
    </recommendedName>
</protein>
<keyword evidence="4" id="KW-0677">Repeat</keyword>
<gene>
    <name evidence="13" type="ORF">J5N97_011552</name>
</gene>
<feature type="domain" description="Gnk2-homologous" evidence="12">
    <location>
        <begin position="143"/>
        <end position="249"/>
    </location>
</feature>
<reference evidence="13" key="2">
    <citation type="journal article" date="2022" name="Hortic Res">
        <title>The genome of Dioscorea zingiberensis sheds light on the biosynthesis, origin and evolution of the medicinally important diosgenin saponins.</title>
        <authorList>
            <person name="Li Y."/>
            <person name="Tan C."/>
            <person name="Li Z."/>
            <person name="Guo J."/>
            <person name="Li S."/>
            <person name="Chen X."/>
            <person name="Wang C."/>
            <person name="Dai X."/>
            <person name="Yang H."/>
            <person name="Song W."/>
            <person name="Hou L."/>
            <person name="Xu J."/>
            <person name="Tong Z."/>
            <person name="Xu A."/>
            <person name="Yuan X."/>
            <person name="Wang W."/>
            <person name="Yang Q."/>
            <person name="Chen L."/>
            <person name="Sun Z."/>
            <person name="Wang K."/>
            <person name="Pan B."/>
            <person name="Chen J."/>
            <person name="Bao Y."/>
            <person name="Liu F."/>
            <person name="Qi X."/>
            <person name="Gang D.R."/>
            <person name="Wen J."/>
            <person name="Li J."/>
        </authorList>
    </citation>
    <scope>NUCLEOTIDE SEQUENCE</scope>
    <source>
        <strain evidence="13">Dzin_1.0</strain>
    </source>
</reference>
<keyword evidence="1" id="KW-0723">Serine/threonine-protein kinase</keyword>
<keyword evidence="10" id="KW-0812">Transmembrane</keyword>
<dbReference type="InterPro" id="IPR052059">
    <property type="entry name" value="CR_Ser/Thr_kinase"/>
</dbReference>
<evidence type="ECO:0000259" key="12">
    <source>
        <dbReference type="PROSITE" id="PS51473"/>
    </source>
</evidence>
<keyword evidence="5" id="KW-0547">Nucleotide-binding</keyword>
<dbReference type="GO" id="GO:0004674">
    <property type="term" value="F:protein serine/threonine kinase activity"/>
    <property type="evidence" value="ECO:0007669"/>
    <property type="project" value="UniProtKB-KW"/>
</dbReference>
<dbReference type="InterPro" id="IPR001245">
    <property type="entry name" value="Ser-Thr/Tyr_kinase_cat_dom"/>
</dbReference>
<keyword evidence="6" id="KW-0418">Kinase</keyword>
<evidence type="ECO:0000256" key="8">
    <source>
        <dbReference type="ARBA" id="ARBA00023170"/>
    </source>
</evidence>
<evidence type="ECO:0000313" key="13">
    <source>
        <dbReference type="EMBL" id="KAJ0983297.1"/>
    </source>
</evidence>
<feature type="domain" description="Gnk2-homologous" evidence="12">
    <location>
        <begin position="33"/>
        <end position="137"/>
    </location>
</feature>
<reference evidence="13" key="1">
    <citation type="submission" date="2021-03" db="EMBL/GenBank/DDBJ databases">
        <authorList>
            <person name="Li Z."/>
            <person name="Yang C."/>
        </authorList>
    </citation>
    <scope>NUCLEOTIDE SEQUENCE</scope>
    <source>
        <strain evidence="13">Dzin_1.0</strain>
        <tissue evidence="13">Leaf</tissue>
    </source>
</reference>
<evidence type="ECO:0000256" key="6">
    <source>
        <dbReference type="ARBA" id="ARBA00022777"/>
    </source>
</evidence>
<dbReference type="Gene3D" id="1.10.510.10">
    <property type="entry name" value="Transferase(Phosphotransferase) domain 1"/>
    <property type="match status" value="1"/>
</dbReference>
<dbReference type="Proteomes" id="UP001085076">
    <property type="component" value="Miscellaneous, Linkage group lg02"/>
</dbReference>
<evidence type="ECO:0000256" key="1">
    <source>
        <dbReference type="ARBA" id="ARBA00022527"/>
    </source>
</evidence>
<feature type="region of interest" description="Disordered" evidence="9">
    <location>
        <begin position="252"/>
        <end position="271"/>
    </location>
</feature>
<keyword evidence="10" id="KW-0472">Membrane</keyword>
<dbReference type="Gene3D" id="3.30.430.20">
    <property type="entry name" value="Gnk2 domain, C-X8-C-X2-C motif"/>
    <property type="match status" value="2"/>
</dbReference>
<dbReference type="InterPro" id="IPR038408">
    <property type="entry name" value="GNK2_sf"/>
</dbReference>
<keyword evidence="3 11" id="KW-0732">Signal</keyword>
<feature type="transmembrane region" description="Helical" evidence="10">
    <location>
        <begin position="276"/>
        <end position="297"/>
    </location>
</feature>
<evidence type="ECO:0000256" key="2">
    <source>
        <dbReference type="ARBA" id="ARBA00022679"/>
    </source>
</evidence>
<feature type="compositionally biased region" description="Polar residues" evidence="9">
    <location>
        <begin position="497"/>
        <end position="508"/>
    </location>
</feature>
<dbReference type="AlphaFoldDB" id="A0A9D5HPP1"/>
<proteinExistence type="predicted"/>
<dbReference type="SUPFAM" id="SSF56112">
    <property type="entry name" value="Protein kinase-like (PK-like)"/>
    <property type="match status" value="1"/>
</dbReference>
<evidence type="ECO:0000256" key="11">
    <source>
        <dbReference type="SAM" id="SignalP"/>
    </source>
</evidence>
<name>A0A9D5HPP1_9LILI</name>
<comment type="caution">
    <text evidence="13">The sequence shown here is derived from an EMBL/GenBank/DDBJ whole genome shotgun (WGS) entry which is preliminary data.</text>
</comment>
<dbReference type="GO" id="GO:0005524">
    <property type="term" value="F:ATP binding"/>
    <property type="evidence" value="ECO:0007669"/>
    <property type="project" value="UniProtKB-KW"/>
</dbReference>
<feature type="compositionally biased region" description="Polar residues" evidence="9">
    <location>
        <begin position="476"/>
        <end position="485"/>
    </location>
</feature>
<feature type="region of interest" description="Disordered" evidence="9">
    <location>
        <begin position="476"/>
        <end position="508"/>
    </location>
</feature>
<keyword evidence="7" id="KW-0067">ATP-binding</keyword>
<feature type="chain" id="PRO_5038560044" description="Gnk2-homologous domain-containing protein" evidence="11">
    <location>
        <begin position="28"/>
        <end position="521"/>
    </location>
</feature>
<keyword evidence="8" id="KW-0675">Receptor</keyword>